<dbReference type="Pfam" id="PF01343">
    <property type="entry name" value="Peptidase_S49"/>
    <property type="match status" value="1"/>
</dbReference>
<keyword evidence="4" id="KW-0720">Serine protease</keyword>
<protein>
    <submittedName>
        <fullName evidence="6">Signal peptide peptidase SppA</fullName>
    </submittedName>
</protein>
<dbReference type="InterPro" id="IPR002142">
    <property type="entry name" value="Peptidase_S49"/>
</dbReference>
<keyword evidence="3" id="KW-0378">Hydrolase</keyword>
<accession>A0ABV2L0N7</accession>
<dbReference type="Gene3D" id="6.20.330.10">
    <property type="match status" value="1"/>
</dbReference>
<evidence type="ECO:0000313" key="6">
    <source>
        <dbReference type="EMBL" id="MET3691388.1"/>
    </source>
</evidence>
<dbReference type="RefSeq" id="WP_238282688.1">
    <property type="nucleotide sequence ID" value="NZ_BPQL01000188.1"/>
</dbReference>
<evidence type="ECO:0000256" key="3">
    <source>
        <dbReference type="ARBA" id="ARBA00022801"/>
    </source>
</evidence>
<evidence type="ECO:0000256" key="4">
    <source>
        <dbReference type="ARBA" id="ARBA00022825"/>
    </source>
</evidence>
<dbReference type="CDD" id="cd07023">
    <property type="entry name" value="S49_Sppa_N_C"/>
    <property type="match status" value="1"/>
</dbReference>
<dbReference type="InterPro" id="IPR047272">
    <property type="entry name" value="S49_SppA_C"/>
</dbReference>
<sequence length="293" mass="30725">MPLSLPARLRNLLPRRWRTKRPRVAVLRLSGAIGAVSPLRTGLSIGGLAGSLERAFGMPGIVAVALIINSPGGSPAQSHLIHRRIRALAAEKNLPVLAFVEDVAASGGYMIACAADEIIADPMSLVGSIGVVSAGFGFDRLIERIGVERRVHTQGEAKGMLDPFRPEDPADVARLRVIQADVQALFTTLVSARRPKLAPNGENLFTGAVWTGQQGVPLGLVDALGDARSTLRARYGDKVELVLVAEKKGSLVARLLRRATPGGLDGGGLDAGGLAGEVMAAIEARAAFARYGL</sequence>
<dbReference type="InterPro" id="IPR029045">
    <property type="entry name" value="ClpP/crotonase-like_dom_sf"/>
</dbReference>
<reference evidence="6 7" key="1">
    <citation type="submission" date="2024-06" db="EMBL/GenBank/DDBJ databases">
        <title>Genomic Encyclopedia of Type Strains, Phase IV (KMG-IV): sequencing the most valuable type-strain genomes for metagenomic binning, comparative biology and taxonomic classification.</title>
        <authorList>
            <person name="Goeker M."/>
        </authorList>
    </citation>
    <scope>NUCLEOTIDE SEQUENCE [LARGE SCALE GENOMIC DNA]</scope>
    <source>
        <strain evidence="6 7">DSM 21331</strain>
    </source>
</reference>
<name>A0ABV2L0N7_9HYPH</name>
<comment type="similarity">
    <text evidence="1">Belongs to the peptidase S49 family.</text>
</comment>
<dbReference type="PANTHER" id="PTHR42987:SF8">
    <property type="entry name" value="PROTEINASE"/>
    <property type="match status" value="1"/>
</dbReference>
<gene>
    <name evidence="6" type="ORF">ABID43_000913</name>
</gene>
<keyword evidence="7" id="KW-1185">Reference proteome</keyword>
<dbReference type="SUPFAM" id="SSF52096">
    <property type="entry name" value="ClpP/crotonase"/>
    <property type="match status" value="1"/>
</dbReference>
<dbReference type="Proteomes" id="UP001549145">
    <property type="component" value="Unassembled WGS sequence"/>
</dbReference>
<comment type="caution">
    <text evidence="6">The sequence shown here is derived from an EMBL/GenBank/DDBJ whole genome shotgun (WGS) entry which is preliminary data.</text>
</comment>
<evidence type="ECO:0000256" key="1">
    <source>
        <dbReference type="ARBA" id="ARBA00008683"/>
    </source>
</evidence>
<evidence type="ECO:0000259" key="5">
    <source>
        <dbReference type="Pfam" id="PF01343"/>
    </source>
</evidence>
<feature type="domain" description="Peptidase S49" evidence="5">
    <location>
        <begin position="91"/>
        <end position="230"/>
    </location>
</feature>
<organism evidence="6 7">
    <name type="scientific">Methylobacterium goesingense</name>
    <dbReference type="NCBI Taxonomy" id="243690"/>
    <lineage>
        <taxon>Bacteria</taxon>
        <taxon>Pseudomonadati</taxon>
        <taxon>Pseudomonadota</taxon>
        <taxon>Alphaproteobacteria</taxon>
        <taxon>Hyphomicrobiales</taxon>
        <taxon>Methylobacteriaceae</taxon>
        <taxon>Methylobacterium</taxon>
    </lineage>
</organism>
<keyword evidence="2" id="KW-0645">Protease</keyword>
<evidence type="ECO:0000313" key="7">
    <source>
        <dbReference type="Proteomes" id="UP001549145"/>
    </source>
</evidence>
<dbReference type="EMBL" id="JBEPMM010000002">
    <property type="protein sequence ID" value="MET3691388.1"/>
    <property type="molecule type" value="Genomic_DNA"/>
</dbReference>
<dbReference type="Gene3D" id="3.90.226.10">
    <property type="entry name" value="2-enoyl-CoA Hydratase, Chain A, domain 1"/>
    <property type="match status" value="1"/>
</dbReference>
<dbReference type="PANTHER" id="PTHR42987">
    <property type="entry name" value="PEPTIDASE S49"/>
    <property type="match status" value="1"/>
</dbReference>
<proteinExistence type="inferred from homology"/>
<evidence type="ECO:0000256" key="2">
    <source>
        <dbReference type="ARBA" id="ARBA00022670"/>
    </source>
</evidence>